<evidence type="ECO:0000259" key="2">
    <source>
        <dbReference type="Pfam" id="PF14129"/>
    </source>
</evidence>
<sequence>MKYLYVAIILFLGVFSCAPKNYEKPKDLIGKSDMIDILTDLYISQQGLQMYPIQNENQSLVLAKDAVDILNAYDVSINTFQESYKYYMMQPEKMKKMLDEVKNNLEDKLSKEEKERQNTQKNNLEEFKPQ</sequence>
<dbReference type="InterPro" id="IPR025381">
    <property type="entry name" value="DUF4296"/>
</dbReference>
<dbReference type="EMBL" id="CP106831">
    <property type="protein sequence ID" value="WIH96520.1"/>
    <property type="molecule type" value="Genomic_DNA"/>
</dbReference>
<name>A0ABY8VAF2_9FLAO</name>
<dbReference type="Pfam" id="PF14129">
    <property type="entry name" value="DUF4296"/>
    <property type="match status" value="1"/>
</dbReference>
<proteinExistence type="predicted"/>
<dbReference type="RefSeq" id="WP_284583078.1">
    <property type="nucleotide sequence ID" value="NZ_CP106831.1"/>
</dbReference>
<protein>
    <submittedName>
        <fullName evidence="3">DUF4296 domain-containing protein</fullName>
    </submittedName>
</protein>
<keyword evidence="4" id="KW-1185">Reference proteome</keyword>
<dbReference type="Proteomes" id="UP001223501">
    <property type="component" value="Chromosome"/>
</dbReference>
<accession>A0ABY8VAF2</accession>
<gene>
    <name evidence="3" type="ORF">OBA43_09580</name>
</gene>
<feature type="region of interest" description="Disordered" evidence="1">
    <location>
        <begin position="105"/>
        <end position="130"/>
    </location>
</feature>
<evidence type="ECO:0000256" key="1">
    <source>
        <dbReference type="SAM" id="MobiDB-lite"/>
    </source>
</evidence>
<evidence type="ECO:0000313" key="3">
    <source>
        <dbReference type="EMBL" id="WIH96520.1"/>
    </source>
</evidence>
<reference evidence="3 4" key="1">
    <citation type="submission" date="2022-09" db="EMBL/GenBank/DDBJ databases">
        <title>Whole genome sequencing analysis of tet(X)-positive Empedobacter falsenii YWS9-3.</title>
        <authorList>
            <person name="Chen C."/>
            <person name="Lv Y.-L."/>
        </authorList>
    </citation>
    <scope>NUCLEOTIDE SEQUENCE [LARGE SCALE GENOMIC DNA]</scope>
    <source>
        <strain evidence="3 4">YWS9-3_T</strain>
    </source>
</reference>
<evidence type="ECO:0000313" key="4">
    <source>
        <dbReference type="Proteomes" id="UP001223501"/>
    </source>
</evidence>
<feature type="domain" description="DUF4296" evidence="2">
    <location>
        <begin position="25"/>
        <end position="108"/>
    </location>
</feature>
<dbReference type="PROSITE" id="PS51257">
    <property type="entry name" value="PROKAR_LIPOPROTEIN"/>
    <property type="match status" value="1"/>
</dbReference>
<organism evidence="3 4">
    <name type="scientific">Empedobacter falsenii</name>
    <dbReference type="NCBI Taxonomy" id="343874"/>
    <lineage>
        <taxon>Bacteria</taxon>
        <taxon>Pseudomonadati</taxon>
        <taxon>Bacteroidota</taxon>
        <taxon>Flavobacteriia</taxon>
        <taxon>Flavobacteriales</taxon>
        <taxon>Weeksellaceae</taxon>
        <taxon>Empedobacter</taxon>
    </lineage>
</organism>